<dbReference type="InterPro" id="IPR003593">
    <property type="entry name" value="AAA+_ATPase"/>
</dbReference>
<evidence type="ECO:0000256" key="1">
    <source>
        <dbReference type="ARBA" id="ARBA00004434"/>
    </source>
</evidence>
<dbReference type="InterPro" id="IPR050747">
    <property type="entry name" value="Mitochondrial_chaperone_BCS1"/>
</dbReference>
<dbReference type="InterPro" id="IPR003959">
    <property type="entry name" value="ATPase_AAA_core"/>
</dbReference>
<keyword evidence="9" id="KW-0496">Mitochondrion</keyword>
<evidence type="ECO:0000259" key="15">
    <source>
        <dbReference type="SMART" id="SM01024"/>
    </source>
</evidence>
<protein>
    <submittedName>
        <fullName evidence="16">Mitochondrial chaperone BCS1</fullName>
    </submittedName>
</protein>
<dbReference type="InterPro" id="IPR057495">
    <property type="entry name" value="AAA_lid_BCS1"/>
</dbReference>
<evidence type="ECO:0000256" key="5">
    <source>
        <dbReference type="ARBA" id="ARBA00022792"/>
    </source>
</evidence>
<dbReference type="SUPFAM" id="SSF52540">
    <property type="entry name" value="P-loop containing nucleoside triphosphate hydrolases"/>
    <property type="match status" value="1"/>
</dbReference>
<evidence type="ECO:0000313" key="17">
    <source>
        <dbReference type="Proteomes" id="UP000094526"/>
    </source>
</evidence>
<evidence type="ECO:0000256" key="8">
    <source>
        <dbReference type="ARBA" id="ARBA00022989"/>
    </source>
</evidence>
<keyword evidence="4" id="KW-0547">Nucleotide-binding</keyword>
<evidence type="ECO:0000256" key="6">
    <source>
        <dbReference type="ARBA" id="ARBA00022801"/>
    </source>
</evidence>
<dbReference type="Proteomes" id="UP000094526">
    <property type="component" value="Unassembled WGS sequence"/>
</dbReference>
<dbReference type="Pfam" id="PF00004">
    <property type="entry name" value="AAA"/>
    <property type="match status" value="2"/>
</dbReference>
<evidence type="ECO:0000256" key="9">
    <source>
        <dbReference type="ARBA" id="ARBA00023128"/>
    </source>
</evidence>
<dbReference type="GO" id="GO:0016887">
    <property type="term" value="F:ATP hydrolysis activity"/>
    <property type="evidence" value="ECO:0007669"/>
    <property type="project" value="InterPro"/>
</dbReference>
<keyword evidence="5" id="KW-0999">Mitochondrion inner membrane</keyword>
<dbReference type="Pfam" id="PF25426">
    <property type="entry name" value="AAA_lid_BCS1"/>
    <property type="match status" value="1"/>
</dbReference>
<dbReference type="SMART" id="SM01024">
    <property type="entry name" value="BCS1_N"/>
    <property type="match status" value="1"/>
</dbReference>
<proteinExistence type="inferred from homology"/>
<dbReference type="EMBL" id="LGRB01000019">
    <property type="protein sequence ID" value="OCT45822.1"/>
    <property type="molecule type" value="Genomic_DNA"/>
</dbReference>
<dbReference type="GO" id="GO:0005524">
    <property type="term" value="F:ATP binding"/>
    <property type="evidence" value="ECO:0007669"/>
    <property type="project" value="UniProtKB-KW"/>
</dbReference>
<name>A0A1C1CBI2_9EURO</name>
<dbReference type="InterPro" id="IPR003960">
    <property type="entry name" value="ATPase_AAA_CS"/>
</dbReference>
<feature type="region of interest" description="Disordered" evidence="12">
    <location>
        <begin position="747"/>
        <end position="847"/>
    </location>
</feature>
<dbReference type="OrthoDB" id="10251412at2759"/>
<dbReference type="InterPro" id="IPR014851">
    <property type="entry name" value="BCS1_N"/>
</dbReference>
<keyword evidence="3 13" id="KW-0812">Transmembrane</keyword>
<reference evidence="17" key="1">
    <citation type="submission" date="2015-07" db="EMBL/GenBank/DDBJ databases">
        <authorList>
            <person name="Teixeira M.M."/>
            <person name="Souza R.C."/>
            <person name="Almeida L.G."/>
            <person name="Vicente V.A."/>
            <person name="de Hoog S."/>
            <person name="Bocca A.L."/>
            <person name="de Almeida S.R."/>
            <person name="Vasconcelos A.T."/>
            <person name="Felipe M.S."/>
        </authorList>
    </citation>
    <scope>NUCLEOTIDE SEQUENCE [LARGE SCALE GENOMIC DNA]</scope>
    <source>
        <strain evidence="17">KSF</strain>
    </source>
</reference>
<evidence type="ECO:0000256" key="3">
    <source>
        <dbReference type="ARBA" id="ARBA00022692"/>
    </source>
</evidence>
<feature type="region of interest" description="Disordered" evidence="12">
    <location>
        <begin position="624"/>
        <end position="670"/>
    </location>
</feature>
<organism evidence="16 17">
    <name type="scientific">Cladophialophora carrionii</name>
    <dbReference type="NCBI Taxonomy" id="86049"/>
    <lineage>
        <taxon>Eukaryota</taxon>
        <taxon>Fungi</taxon>
        <taxon>Dikarya</taxon>
        <taxon>Ascomycota</taxon>
        <taxon>Pezizomycotina</taxon>
        <taxon>Eurotiomycetes</taxon>
        <taxon>Chaetothyriomycetidae</taxon>
        <taxon>Chaetothyriales</taxon>
        <taxon>Herpotrichiellaceae</taxon>
        <taxon>Cladophialophora</taxon>
    </lineage>
</organism>
<feature type="domain" description="BCS1 N-terminal" evidence="15">
    <location>
        <begin position="63"/>
        <end position="269"/>
    </location>
</feature>
<comment type="subcellular location">
    <subcellularLocation>
        <location evidence="1">Mitochondrion inner membrane</location>
        <topology evidence="1">Single-pass membrane protein</topology>
    </subcellularLocation>
</comment>
<comment type="catalytic activity">
    <reaction evidence="11">
        <text>ATP + H2O = ADP + phosphate + H(+)</text>
        <dbReference type="Rhea" id="RHEA:13065"/>
        <dbReference type="ChEBI" id="CHEBI:15377"/>
        <dbReference type="ChEBI" id="CHEBI:15378"/>
        <dbReference type="ChEBI" id="CHEBI:30616"/>
        <dbReference type="ChEBI" id="CHEBI:43474"/>
        <dbReference type="ChEBI" id="CHEBI:456216"/>
    </reaction>
    <physiologicalReaction direction="left-to-right" evidence="11">
        <dbReference type="Rhea" id="RHEA:13066"/>
    </physiologicalReaction>
</comment>
<keyword evidence="7" id="KW-0067">ATP-binding</keyword>
<evidence type="ECO:0000256" key="2">
    <source>
        <dbReference type="ARBA" id="ARBA00007448"/>
    </source>
</evidence>
<evidence type="ECO:0000256" key="12">
    <source>
        <dbReference type="SAM" id="MobiDB-lite"/>
    </source>
</evidence>
<comment type="similarity">
    <text evidence="2">Belongs to the AAA ATPase family. BCS1 subfamily.</text>
</comment>
<keyword evidence="17" id="KW-1185">Reference proteome</keyword>
<sequence>MSSLPDFAQSHMAFYNQSLFNATSGPLRLPLTVLETVLPGTSLLAGFLLGFGVDASLLVSWIAVITAAWATMRFGLVAFIDSLLKAFTSCVVVEEYDPIYSHVLSWASAQKSLQNIRSLRTQTAGQYYDAFADGFDEDDNHQLQLRETMSEDLIFNFNSWAARAPPQYRPHSSSGWFLHDYRLFRVCRTRDRVASEIGFVYEKERLDILVLWLSPKPIKKLIEDAREFVLARRTSTTTIKRPTPKSQRNSRHQAWTTMASRPSRSMATVVLDNYQKAHILKDFNEFLHPRTARWYSNRGIPYRRGYLFHGPPGTGKTSLSFALAGVFGLDIYSFALSEATLTEEDLVLLFNSLPKRCILLLEDVDTAGLGRAPGTKRESKHASMNSSATTKDEQNKRGSLLHQDEEEEEIQSSAAPTGPTPNLPGAVAKEPTFKNTVTLSGLLNAIDGVASQEGRVLVMTTNHPERLDPALVRPGRVDLSIKFDLANRQQVKDLFMRMYCADTLEMTRQPTKISHILPNKVVHGDQDGQASSIGTDGGNEHRVHYDKESGSAPPLISQLAEEFANALPDRTFSPAEIQGFLLVRKGDPSQALSDVTAWRHDQLQKKLRQTTGAIDDCKVQPHGLKVKAESRSSASTWETSIGPGKVAESPAGAHVNGASPASGDASLRPLTRRTEVTKLRESSKLGNGTCTLPSATQSAKATINASANDASGLRTPPLTECRSDATTICETSRDLHAKTIANTGAHRLETHEPTSSPKHDLQDCPGSEVEAGEIDDEHTLNDGSTPSNDIDYDDQGINDGDGDGDGDDDDNYDYNNSDRRQITRAWFTPHGARGGSARTVFCPSHRM</sequence>
<evidence type="ECO:0000256" key="10">
    <source>
        <dbReference type="ARBA" id="ARBA00023136"/>
    </source>
</evidence>
<accession>A0A1C1CBI2</accession>
<dbReference type="VEuPathDB" id="FungiDB:G647_03714"/>
<keyword evidence="8 13" id="KW-1133">Transmembrane helix</keyword>
<feature type="transmembrane region" description="Helical" evidence="13">
    <location>
        <begin position="29"/>
        <end position="51"/>
    </location>
</feature>
<gene>
    <name evidence="16" type="ORF">CLCR_01416</name>
</gene>
<feature type="domain" description="AAA+ ATPase" evidence="14">
    <location>
        <begin position="302"/>
        <end position="487"/>
    </location>
</feature>
<comment type="caution">
    <text evidence="16">The sequence shown here is derived from an EMBL/GenBank/DDBJ whole genome shotgun (WGS) entry which is preliminary data.</text>
</comment>
<keyword evidence="10 13" id="KW-0472">Membrane</keyword>
<evidence type="ECO:0000256" key="4">
    <source>
        <dbReference type="ARBA" id="ARBA00022741"/>
    </source>
</evidence>
<keyword evidence="6" id="KW-0378">Hydrolase</keyword>
<dbReference type="GO" id="GO:0005743">
    <property type="term" value="C:mitochondrial inner membrane"/>
    <property type="evidence" value="ECO:0007669"/>
    <property type="project" value="UniProtKB-SubCell"/>
</dbReference>
<dbReference type="VEuPathDB" id="FungiDB:CLCR_01416"/>
<feature type="transmembrane region" description="Helical" evidence="13">
    <location>
        <begin position="58"/>
        <end position="80"/>
    </location>
</feature>
<feature type="region of interest" description="Disordered" evidence="12">
    <location>
        <begin position="369"/>
        <end position="428"/>
    </location>
</feature>
<dbReference type="SMART" id="SM00382">
    <property type="entry name" value="AAA"/>
    <property type="match status" value="1"/>
</dbReference>
<feature type="compositionally biased region" description="Acidic residues" evidence="12">
    <location>
        <begin position="790"/>
        <end position="812"/>
    </location>
</feature>
<evidence type="ECO:0000313" key="16">
    <source>
        <dbReference type="EMBL" id="OCT45822.1"/>
    </source>
</evidence>
<dbReference type="Pfam" id="PF08740">
    <property type="entry name" value="BCS1_N"/>
    <property type="match status" value="1"/>
</dbReference>
<dbReference type="STRING" id="86049.A0A1C1CBI2"/>
<dbReference type="InterPro" id="IPR027417">
    <property type="entry name" value="P-loop_NTPase"/>
</dbReference>
<feature type="compositionally biased region" description="Basic and acidic residues" evidence="12">
    <location>
        <begin position="747"/>
        <end position="762"/>
    </location>
</feature>
<dbReference type="eggNOG" id="KOG0743">
    <property type="taxonomic scope" value="Eukaryota"/>
</dbReference>
<evidence type="ECO:0000256" key="7">
    <source>
        <dbReference type="ARBA" id="ARBA00022840"/>
    </source>
</evidence>
<dbReference type="PROSITE" id="PS00674">
    <property type="entry name" value="AAA"/>
    <property type="match status" value="1"/>
</dbReference>
<evidence type="ECO:0000256" key="13">
    <source>
        <dbReference type="SAM" id="Phobius"/>
    </source>
</evidence>
<evidence type="ECO:0000256" key="11">
    <source>
        <dbReference type="ARBA" id="ARBA00048778"/>
    </source>
</evidence>
<evidence type="ECO:0000259" key="14">
    <source>
        <dbReference type="SMART" id="SM00382"/>
    </source>
</evidence>
<dbReference type="AlphaFoldDB" id="A0A1C1CBI2"/>
<dbReference type="PANTHER" id="PTHR23070">
    <property type="entry name" value="BCS1 AAA-TYPE ATPASE"/>
    <property type="match status" value="1"/>
</dbReference>
<dbReference type="Gene3D" id="3.40.50.300">
    <property type="entry name" value="P-loop containing nucleotide triphosphate hydrolases"/>
    <property type="match status" value="1"/>
</dbReference>